<dbReference type="RefSeq" id="WP_211866849.1">
    <property type="nucleotide sequence ID" value="NZ_JAAEDI010000005.1"/>
</dbReference>
<organism evidence="2 3">
    <name type="scientific">Neoroseomonas terrae</name>
    <dbReference type="NCBI Taxonomy" id="424799"/>
    <lineage>
        <taxon>Bacteria</taxon>
        <taxon>Pseudomonadati</taxon>
        <taxon>Pseudomonadota</taxon>
        <taxon>Alphaproteobacteria</taxon>
        <taxon>Acetobacterales</taxon>
        <taxon>Acetobacteraceae</taxon>
        <taxon>Neoroseomonas</taxon>
    </lineage>
</organism>
<accession>A0ABS5EDN7</accession>
<sequence>MIRIAVGVLLGFVLGWVATSAAALAYGEVARVSQAEGAYAMGAVFLMGPAGGVIGAVIGGLIGARSRR</sequence>
<name>A0ABS5EDN7_9PROT</name>
<feature type="transmembrane region" description="Helical" evidence="1">
    <location>
        <begin position="39"/>
        <end position="64"/>
    </location>
</feature>
<proteinExistence type="predicted"/>
<reference evidence="3" key="1">
    <citation type="journal article" date="2021" name="Syst. Appl. Microbiol.">
        <title>Roseomonas hellenica sp. nov., isolated from roots of wild-growing Alkanna tinctoria.</title>
        <authorList>
            <person name="Rat A."/>
            <person name="Naranjo H.D."/>
            <person name="Lebbe L."/>
            <person name="Cnockaert M."/>
            <person name="Krigas N."/>
            <person name="Grigoriadou K."/>
            <person name="Maloupa E."/>
            <person name="Willems A."/>
        </authorList>
    </citation>
    <scope>NUCLEOTIDE SEQUENCE [LARGE SCALE GENOMIC DNA]</scope>
    <source>
        <strain evidence="3">LMG 31159</strain>
    </source>
</reference>
<protein>
    <recommendedName>
        <fullName evidence="4">Major facilitator superfamily (MFS) profile domain-containing protein</fullName>
    </recommendedName>
</protein>
<evidence type="ECO:0000313" key="2">
    <source>
        <dbReference type="EMBL" id="MBR0649132.1"/>
    </source>
</evidence>
<keyword evidence="3" id="KW-1185">Reference proteome</keyword>
<comment type="caution">
    <text evidence="2">The sequence shown here is derived from an EMBL/GenBank/DDBJ whole genome shotgun (WGS) entry which is preliminary data.</text>
</comment>
<evidence type="ECO:0000256" key="1">
    <source>
        <dbReference type="SAM" id="Phobius"/>
    </source>
</evidence>
<dbReference type="Proteomes" id="UP000698752">
    <property type="component" value="Unassembled WGS sequence"/>
</dbReference>
<evidence type="ECO:0008006" key="4">
    <source>
        <dbReference type="Google" id="ProtNLM"/>
    </source>
</evidence>
<evidence type="ECO:0000313" key="3">
    <source>
        <dbReference type="Proteomes" id="UP000698752"/>
    </source>
</evidence>
<keyword evidence="1" id="KW-0472">Membrane</keyword>
<keyword evidence="1" id="KW-1133">Transmembrane helix</keyword>
<gene>
    <name evidence="2" type="ORF">GXW78_05620</name>
</gene>
<keyword evidence="1" id="KW-0812">Transmembrane</keyword>
<dbReference type="EMBL" id="JAAEDI010000005">
    <property type="protein sequence ID" value="MBR0649132.1"/>
    <property type="molecule type" value="Genomic_DNA"/>
</dbReference>